<comment type="similarity">
    <text evidence="2 5">Belongs to the cyclophilin-type PPIase family.</text>
</comment>
<dbReference type="PANTHER" id="PTHR45625">
    <property type="entry name" value="PEPTIDYL-PROLYL CIS-TRANS ISOMERASE-RELATED"/>
    <property type="match status" value="1"/>
</dbReference>
<dbReference type="PROSITE" id="PS50072">
    <property type="entry name" value="CSA_PPIASE_2"/>
    <property type="match status" value="1"/>
</dbReference>
<proteinExistence type="inferred from homology"/>
<dbReference type="EC" id="5.2.1.8" evidence="5"/>
<comment type="function">
    <text evidence="1 5">PPIases accelerate the folding of proteins. It catalyzes the cis-trans isomerization of proline imidic peptide bonds in oligopeptides.</text>
</comment>
<name>A0A6G6Y0S7_9SPHN</name>
<gene>
    <name evidence="8" type="ORF">G5C33_01075</name>
</gene>
<evidence type="ECO:0000256" key="2">
    <source>
        <dbReference type="ARBA" id="ARBA00007365"/>
    </source>
</evidence>
<evidence type="ECO:0000256" key="4">
    <source>
        <dbReference type="ARBA" id="ARBA00023235"/>
    </source>
</evidence>
<dbReference type="CDD" id="cd00317">
    <property type="entry name" value="cyclophilin"/>
    <property type="match status" value="1"/>
</dbReference>
<keyword evidence="9" id="KW-1185">Reference proteome</keyword>
<dbReference type="InterPro" id="IPR002130">
    <property type="entry name" value="Cyclophilin-type_PPIase_dom"/>
</dbReference>
<dbReference type="RefSeq" id="WP_165325520.1">
    <property type="nucleotide sequence ID" value="NZ_CP049109.1"/>
</dbReference>
<protein>
    <recommendedName>
        <fullName evidence="5">Peptidyl-prolyl cis-trans isomerase</fullName>
        <shortName evidence="5">PPIase</shortName>
        <ecNumber evidence="5">5.2.1.8</ecNumber>
    </recommendedName>
</protein>
<sequence>MADPKHIVMKVDSGEVRIKLRPDLAPNHVARITTLADRGFYDNVVFHRVIDGFMAQGGDPSGTGMGGSDEPNLKQEFSREPHVRGVCSMARTMDPNSANSQFFICLDDATFLDGQYTVWGEVEAGMEHIDALPKGEPPANPGKIESMRTA</sequence>
<reference evidence="8 9" key="1">
    <citation type="submission" date="2020-02" db="EMBL/GenBank/DDBJ databases">
        <authorList>
            <person name="Zheng R.K."/>
            <person name="Sun C.M."/>
        </authorList>
    </citation>
    <scope>NUCLEOTIDE SEQUENCE [LARGE SCALE GENOMIC DNA]</scope>
    <source>
        <strain evidence="9">zrk23</strain>
    </source>
</reference>
<feature type="domain" description="PPIase cyclophilin-type" evidence="7">
    <location>
        <begin position="14"/>
        <end position="150"/>
    </location>
</feature>
<keyword evidence="3 5" id="KW-0697">Rotamase</keyword>
<dbReference type="Pfam" id="PF00160">
    <property type="entry name" value="Pro_isomerase"/>
    <property type="match status" value="1"/>
</dbReference>
<evidence type="ECO:0000313" key="9">
    <source>
        <dbReference type="Proteomes" id="UP000501568"/>
    </source>
</evidence>
<dbReference type="PANTHER" id="PTHR45625:SF4">
    <property type="entry name" value="PEPTIDYLPROLYL ISOMERASE DOMAIN AND WD REPEAT-CONTAINING PROTEIN 1"/>
    <property type="match status" value="1"/>
</dbReference>
<organism evidence="8 9">
    <name type="scientific">Stakelama tenebrarum</name>
    <dbReference type="NCBI Taxonomy" id="2711215"/>
    <lineage>
        <taxon>Bacteria</taxon>
        <taxon>Pseudomonadati</taxon>
        <taxon>Pseudomonadota</taxon>
        <taxon>Alphaproteobacteria</taxon>
        <taxon>Sphingomonadales</taxon>
        <taxon>Sphingomonadaceae</taxon>
        <taxon>Stakelama</taxon>
    </lineage>
</organism>
<dbReference type="Proteomes" id="UP000501568">
    <property type="component" value="Chromosome"/>
</dbReference>
<evidence type="ECO:0000256" key="3">
    <source>
        <dbReference type="ARBA" id="ARBA00023110"/>
    </source>
</evidence>
<evidence type="ECO:0000259" key="7">
    <source>
        <dbReference type="PROSITE" id="PS50072"/>
    </source>
</evidence>
<feature type="region of interest" description="Disordered" evidence="6">
    <location>
        <begin position="57"/>
        <end position="79"/>
    </location>
</feature>
<evidence type="ECO:0000256" key="1">
    <source>
        <dbReference type="ARBA" id="ARBA00002388"/>
    </source>
</evidence>
<comment type="catalytic activity">
    <reaction evidence="5">
        <text>[protein]-peptidylproline (omega=180) = [protein]-peptidylproline (omega=0)</text>
        <dbReference type="Rhea" id="RHEA:16237"/>
        <dbReference type="Rhea" id="RHEA-COMP:10747"/>
        <dbReference type="Rhea" id="RHEA-COMP:10748"/>
        <dbReference type="ChEBI" id="CHEBI:83833"/>
        <dbReference type="ChEBI" id="CHEBI:83834"/>
        <dbReference type="EC" id="5.2.1.8"/>
    </reaction>
</comment>
<evidence type="ECO:0000256" key="5">
    <source>
        <dbReference type="RuleBase" id="RU363019"/>
    </source>
</evidence>
<feature type="region of interest" description="Disordered" evidence="6">
    <location>
        <begin position="131"/>
        <end position="150"/>
    </location>
</feature>
<dbReference type="InterPro" id="IPR044666">
    <property type="entry name" value="Cyclophilin_A-like"/>
</dbReference>
<dbReference type="PRINTS" id="PR00153">
    <property type="entry name" value="CSAPPISMRASE"/>
</dbReference>
<accession>A0A6G6Y0S7</accession>
<dbReference type="AlphaFoldDB" id="A0A6G6Y0S7"/>
<dbReference type="SUPFAM" id="SSF50891">
    <property type="entry name" value="Cyclophilin-like"/>
    <property type="match status" value="1"/>
</dbReference>
<evidence type="ECO:0000256" key="6">
    <source>
        <dbReference type="SAM" id="MobiDB-lite"/>
    </source>
</evidence>
<evidence type="ECO:0000313" key="8">
    <source>
        <dbReference type="EMBL" id="QIG78522.1"/>
    </source>
</evidence>
<dbReference type="InterPro" id="IPR029000">
    <property type="entry name" value="Cyclophilin-like_dom_sf"/>
</dbReference>
<dbReference type="GO" id="GO:0003755">
    <property type="term" value="F:peptidyl-prolyl cis-trans isomerase activity"/>
    <property type="evidence" value="ECO:0007669"/>
    <property type="project" value="UniProtKB-UniRule"/>
</dbReference>
<keyword evidence="4 5" id="KW-0413">Isomerase</keyword>
<dbReference type="PROSITE" id="PS00170">
    <property type="entry name" value="CSA_PPIASE_1"/>
    <property type="match status" value="1"/>
</dbReference>
<dbReference type="InterPro" id="IPR020892">
    <property type="entry name" value="Cyclophilin-type_PPIase_CS"/>
</dbReference>
<dbReference type="GO" id="GO:0006457">
    <property type="term" value="P:protein folding"/>
    <property type="evidence" value="ECO:0007669"/>
    <property type="project" value="InterPro"/>
</dbReference>
<dbReference type="Gene3D" id="2.40.100.10">
    <property type="entry name" value="Cyclophilin-like"/>
    <property type="match status" value="1"/>
</dbReference>
<dbReference type="EMBL" id="CP049109">
    <property type="protein sequence ID" value="QIG78522.1"/>
    <property type="molecule type" value="Genomic_DNA"/>
</dbReference>
<dbReference type="KEGG" id="spzr:G5C33_01075"/>
<dbReference type="InterPro" id="IPR024936">
    <property type="entry name" value="Cyclophilin-type_PPIase"/>
</dbReference>
<dbReference type="PIRSF" id="PIRSF001467">
    <property type="entry name" value="Peptidylpro_ismrse"/>
    <property type="match status" value="1"/>
</dbReference>